<dbReference type="GO" id="GO:0051087">
    <property type="term" value="F:protein-folding chaperone binding"/>
    <property type="evidence" value="ECO:0007669"/>
    <property type="project" value="InterPro"/>
</dbReference>
<dbReference type="SUPFAM" id="SSF63491">
    <property type="entry name" value="BAG domain"/>
    <property type="match status" value="1"/>
</dbReference>
<feature type="region of interest" description="Disordered" evidence="3">
    <location>
        <begin position="869"/>
        <end position="980"/>
    </location>
</feature>
<sequence length="1143" mass="128014">MMPVYRYMDSYPHQRSQTGYRTFPTCIPFEPPKSPMVNESWPNGGSYGFPMSSHSCCNHGNFPGFQGFRPPYPQPMPSPVQYCGGYPAPYTEAYPVCYVPPPHYSAELPRYEFDKNMPGSGRYHCCGCPNHRCHQEGDGGLRIEEQEPDAVEKNGNDSLVPVQMRNYPYPVVCIPQEYEKEQESFPCKIDGAERKNYRDQEPKIWNGWYPLDAEKIKYPTKGGDGKRIQDQKNEKQKKDFQFPVIWMPYYDGGREDGGKKEDNDGNGGRDQKSEDEMRQFPFPIVWLPPQDKKTEDGKGKNGKEVDASSNFTESPPYTFFKVVPMRHLDGANNPKKSQVNEGNPTGKNDTEVKEKTATQKNIPVKHVDSHKEEEKSEGIEKKDRVVPVKRVEDAVAVNPEGTNSKQSSSSPKSSKLPPVCLRVDPLPKKKNGSSRSPSPPGVKERSQQNSQDTVKASVQSKDNTKQVSIESTPGNNEAETKKKEEKEFAVTEKTSDGPQVSVHSGMHSDEEVPQKPAKEKTAETKKATELAKSGDERKLEKKALSDVEAAMRIQSVYRGFEIRRSEPLKKLKQIAEVREQMVDVRNLFQSLESTFDVQKDDKQKLLIAETIMRLLLKLDTIQGLHPSLRDIRKSLAKELVTLQEKLDSLAINNSEQPKAEVCPFEPVEAKINECELGQEKMEDTGGSASSETIQSDGDKLLPTMDSEDKSKGEEGLLSPSDNRPQLIVSEGDDRARRAESDLIHKEPDSEAIVGHKDEVRNEVPDTCVTELMREEVANNAPELKQASEVPAKEDENESDMSANSFETIDGTRADDNLETFLDELPVNAIDDEDIGLEKNKQAEVENTTTYGARSSEVTLPGDIEGLMATPEDTEMNELAELPVGAINEDSASSVEVEENDNQPGKESERQSTTETTLPDNEAPNEIGKPEEVREEKPIAETEESENQKLPVASMLDVGTGQKEDREVEEHNEHSFLSESEELQPMISMANEQSHNALPEDECILADAGRDKEVKEPREMDAQSTNPSVYVSDEKLNEKLDSFEVANEEVSAGAELTPLQSKSDKQLMEENEKLREMMEKLIEAGKQQLNVISNLNGRVKDLEKKLSSRTRKLRMKQKRSSACGVSRFKRSNVRAKDTSVGVAM</sequence>
<feature type="coiled-coil region" evidence="2">
    <location>
        <begin position="1063"/>
        <end position="1118"/>
    </location>
</feature>
<evidence type="ECO:0000256" key="3">
    <source>
        <dbReference type="SAM" id="MobiDB-lite"/>
    </source>
</evidence>
<dbReference type="GO" id="GO:0009506">
    <property type="term" value="C:plasmodesma"/>
    <property type="evidence" value="ECO:0007669"/>
    <property type="project" value="TreeGrafter"/>
</dbReference>
<evidence type="ECO:0000259" key="4">
    <source>
        <dbReference type="PROSITE" id="PS51035"/>
    </source>
</evidence>
<feature type="compositionally biased region" description="Basic and acidic residues" evidence="3">
    <location>
        <begin position="290"/>
        <end position="306"/>
    </location>
</feature>
<dbReference type="Gramene" id="FCD_00013548-RA">
    <property type="protein sequence ID" value="FCD_00013548-RA:cds"/>
    <property type="gene ID" value="FCD_00013548"/>
</dbReference>
<dbReference type="InterPro" id="IPR036533">
    <property type="entry name" value="BAG_dom_sf"/>
</dbReference>
<evidence type="ECO:0000313" key="6">
    <source>
        <dbReference type="Proteomes" id="UP001187192"/>
    </source>
</evidence>
<feature type="compositionally biased region" description="Basic and acidic residues" evidence="3">
    <location>
        <begin position="927"/>
        <end position="939"/>
    </location>
</feature>
<feature type="compositionally biased region" description="Basic and acidic residues" evidence="3">
    <location>
        <begin position="365"/>
        <end position="393"/>
    </location>
</feature>
<dbReference type="Gene3D" id="1.20.58.120">
    <property type="entry name" value="BAG domain"/>
    <property type="match status" value="1"/>
</dbReference>
<feature type="region of interest" description="Disordered" evidence="3">
    <location>
        <begin position="679"/>
        <end position="761"/>
    </location>
</feature>
<comment type="caution">
    <text evidence="5">The sequence shown here is derived from an EMBL/GenBank/DDBJ whole genome shotgun (WGS) entry which is preliminary data.</text>
</comment>
<feature type="compositionally biased region" description="Basic and acidic residues" evidence="3">
    <location>
        <begin position="478"/>
        <end position="495"/>
    </location>
</feature>
<dbReference type="AlphaFoldDB" id="A0AA88A1Y5"/>
<feature type="compositionally biased region" description="Basic and acidic residues" evidence="3">
    <location>
        <begin position="252"/>
        <end position="278"/>
    </location>
</feature>
<feature type="compositionally biased region" description="Basic and acidic residues" evidence="3">
    <location>
        <begin position="961"/>
        <end position="975"/>
    </location>
</feature>
<organism evidence="5 6">
    <name type="scientific">Ficus carica</name>
    <name type="common">Common fig</name>
    <dbReference type="NCBI Taxonomy" id="3494"/>
    <lineage>
        <taxon>Eukaryota</taxon>
        <taxon>Viridiplantae</taxon>
        <taxon>Streptophyta</taxon>
        <taxon>Embryophyta</taxon>
        <taxon>Tracheophyta</taxon>
        <taxon>Spermatophyta</taxon>
        <taxon>Magnoliopsida</taxon>
        <taxon>eudicotyledons</taxon>
        <taxon>Gunneridae</taxon>
        <taxon>Pentapetalae</taxon>
        <taxon>rosids</taxon>
        <taxon>fabids</taxon>
        <taxon>Rosales</taxon>
        <taxon>Moraceae</taxon>
        <taxon>Ficeae</taxon>
        <taxon>Ficus</taxon>
    </lineage>
</organism>
<dbReference type="PROSITE" id="PS50096">
    <property type="entry name" value="IQ"/>
    <property type="match status" value="1"/>
</dbReference>
<feature type="compositionally biased region" description="Polar residues" evidence="3">
    <location>
        <begin position="447"/>
        <end position="475"/>
    </location>
</feature>
<dbReference type="InterPro" id="IPR040400">
    <property type="entry name" value="BAG5/6/7/8"/>
</dbReference>
<dbReference type="SMART" id="SM00264">
    <property type="entry name" value="BAG"/>
    <property type="match status" value="1"/>
</dbReference>
<feature type="compositionally biased region" description="Basic and acidic residues" evidence="3">
    <location>
        <begin position="506"/>
        <end position="537"/>
    </location>
</feature>
<keyword evidence="1" id="KW-0143">Chaperone</keyword>
<dbReference type="PROSITE" id="PS51035">
    <property type="entry name" value="BAG"/>
    <property type="match status" value="1"/>
</dbReference>
<proteinExistence type="predicted"/>
<dbReference type="GO" id="GO:0006457">
    <property type="term" value="P:protein folding"/>
    <property type="evidence" value="ECO:0007669"/>
    <property type="project" value="TreeGrafter"/>
</dbReference>
<feature type="compositionally biased region" description="Polar residues" evidence="3">
    <location>
        <begin position="334"/>
        <end position="347"/>
    </location>
</feature>
<feature type="region of interest" description="Disordered" evidence="3">
    <location>
        <begin position="776"/>
        <end position="811"/>
    </location>
</feature>
<evidence type="ECO:0000256" key="1">
    <source>
        <dbReference type="ARBA" id="ARBA00023186"/>
    </source>
</evidence>
<protein>
    <recommendedName>
        <fullName evidence="4">BAG domain-containing protein</fullName>
    </recommendedName>
</protein>
<accession>A0AA88A1Y5</accession>
<dbReference type="EMBL" id="BTGU01000015">
    <property type="protein sequence ID" value="GMN42997.1"/>
    <property type="molecule type" value="Genomic_DNA"/>
</dbReference>
<dbReference type="FunFam" id="1.20.58.120:FF:000010">
    <property type="entry name" value="BAG family molecular chaperone regulator 6"/>
    <property type="match status" value="1"/>
</dbReference>
<feature type="region of interest" description="Disordered" evidence="3">
    <location>
        <begin position="249"/>
        <end position="537"/>
    </location>
</feature>
<feature type="compositionally biased region" description="Polar residues" evidence="3">
    <location>
        <begin position="686"/>
        <end position="695"/>
    </location>
</feature>
<reference evidence="5" key="1">
    <citation type="submission" date="2023-07" db="EMBL/GenBank/DDBJ databases">
        <title>draft genome sequence of fig (Ficus carica).</title>
        <authorList>
            <person name="Takahashi T."/>
            <person name="Nishimura K."/>
        </authorList>
    </citation>
    <scope>NUCLEOTIDE SEQUENCE</scope>
</reference>
<keyword evidence="6" id="KW-1185">Reference proteome</keyword>
<name>A0AA88A1Y5_FICCA</name>
<gene>
    <name evidence="5" type="ORF">TIFTF001_012206</name>
</gene>
<dbReference type="Proteomes" id="UP001187192">
    <property type="component" value="Unassembled WGS sequence"/>
</dbReference>
<dbReference type="PANTHER" id="PTHR33322:SF16">
    <property type="entry name" value="BAG FAMILY MOLECULAR CHAPERONE REGULATOR 6"/>
    <property type="match status" value="1"/>
</dbReference>
<keyword evidence="2" id="KW-0175">Coiled coil</keyword>
<feature type="domain" description="BAG" evidence="4">
    <location>
        <begin position="573"/>
        <end position="650"/>
    </location>
</feature>
<dbReference type="PANTHER" id="PTHR33322">
    <property type="entry name" value="BAG DOMAIN CONTAINING PROTEIN, EXPRESSED"/>
    <property type="match status" value="1"/>
</dbReference>
<feature type="compositionally biased region" description="Basic and acidic residues" evidence="3">
    <location>
        <begin position="731"/>
        <end position="761"/>
    </location>
</feature>
<dbReference type="Pfam" id="PF02179">
    <property type="entry name" value="BAG"/>
    <property type="match status" value="1"/>
</dbReference>
<feature type="compositionally biased region" description="Low complexity" evidence="3">
    <location>
        <begin position="404"/>
        <end position="418"/>
    </location>
</feature>
<dbReference type="InterPro" id="IPR003103">
    <property type="entry name" value="BAG_domain"/>
</dbReference>
<feature type="compositionally biased region" description="Basic and acidic residues" evidence="3">
    <location>
        <begin position="348"/>
        <end position="357"/>
    </location>
</feature>
<evidence type="ECO:0000313" key="5">
    <source>
        <dbReference type="EMBL" id="GMN42997.1"/>
    </source>
</evidence>
<evidence type="ECO:0000256" key="2">
    <source>
        <dbReference type="SAM" id="Coils"/>
    </source>
</evidence>